<reference evidence="7" key="1">
    <citation type="submission" date="2020-10" db="EMBL/GenBank/DDBJ databases">
        <authorList>
            <person name="Castelo-Branco R."/>
            <person name="Eusebio N."/>
            <person name="Adriana R."/>
            <person name="Vieira A."/>
            <person name="Brugerolle De Fraissinette N."/>
            <person name="Rezende De Castro R."/>
            <person name="Schneider M.P."/>
            <person name="Vasconcelos V."/>
            <person name="Leao P.N."/>
        </authorList>
    </citation>
    <scope>NUCLEOTIDE SEQUENCE</scope>
    <source>
        <strain evidence="7">LEGE 11480</strain>
    </source>
</reference>
<evidence type="ECO:0000256" key="3">
    <source>
        <dbReference type="ARBA" id="ARBA00022989"/>
    </source>
</evidence>
<keyword evidence="4 5" id="KW-0472">Membrane</keyword>
<dbReference type="PANTHER" id="PTHR38480:SF1">
    <property type="entry name" value="SLR0254 PROTEIN"/>
    <property type="match status" value="1"/>
</dbReference>
<comment type="subcellular location">
    <subcellularLocation>
        <location evidence="1">Membrane</location>
        <topology evidence="1">Multi-pass membrane protein</topology>
    </subcellularLocation>
</comment>
<dbReference type="EMBL" id="JADEXQ010000075">
    <property type="protein sequence ID" value="MBE9031776.1"/>
    <property type="molecule type" value="Genomic_DNA"/>
</dbReference>
<dbReference type="Proteomes" id="UP000625316">
    <property type="component" value="Unassembled WGS sequence"/>
</dbReference>
<evidence type="ECO:0000256" key="4">
    <source>
        <dbReference type="ARBA" id="ARBA00023136"/>
    </source>
</evidence>
<evidence type="ECO:0000256" key="5">
    <source>
        <dbReference type="SAM" id="Phobius"/>
    </source>
</evidence>
<protein>
    <submittedName>
        <fullName evidence="7">RDD family protein</fullName>
    </submittedName>
</protein>
<feature type="transmembrane region" description="Helical" evidence="5">
    <location>
        <begin position="68"/>
        <end position="94"/>
    </location>
</feature>
<accession>A0A928VNH9</accession>
<feature type="transmembrane region" description="Helical" evidence="5">
    <location>
        <begin position="36"/>
        <end position="56"/>
    </location>
</feature>
<name>A0A928VNH9_9CYAN</name>
<evidence type="ECO:0000313" key="8">
    <source>
        <dbReference type="Proteomes" id="UP000625316"/>
    </source>
</evidence>
<keyword evidence="3 5" id="KW-1133">Transmembrane helix</keyword>
<dbReference type="GO" id="GO:0016020">
    <property type="term" value="C:membrane"/>
    <property type="evidence" value="ECO:0007669"/>
    <property type="project" value="UniProtKB-SubCell"/>
</dbReference>
<dbReference type="InterPro" id="IPR010432">
    <property type="entry name" value="RDD"/>
</dbReference>
<organism evidence="7 8">
    <name type="scientific">Romeriopsis navalis LEGE 11480</name>
    <dbReference type="NCBI Taxonomy" id="2777977"/>
    <lineage>
        <taxon>Bacteria</taxon>
        <taxon>Bacillati</taxon>
        <taxon>Cyanobacteriota</taxon>
        <taxon>Cyanophyceae</taxon>
        <taxon>Leptolyngbyales</taxon>
        <taxon>Leptolyngbyaceae</taxon>
        <taxon>Romeriopsis</taxon>
        <taxon>Romeriopsis navalis</taxon>
    </lineage>
</organism>
<evidence type="ECO:0000259" key="6">
    <source>
        <dbReference type="Pfam" id="PF06271"/>
    </source>
</evidence>
<dbReference type="Pfam" id="PF06271">
    <property type="entry name" value="RDD"/>
    <property type="match status" value="1"/>
</dbReference>
<sequence length="262" mass="29799">MNLLNRITLKTPESVELEFQLAGIGNRTMALFIDNLVIWSIYTVLAFLTSQALLGLEELGFSPSLNLFQWLGAIAVLLTFAWFVGYFAVFEMLWQGQTPGKRYAKIRVIGNDGRPLQIYQATLRALIRPLDDWLFLGFFLVLFGRQERRLGDMVASTIVIQDEQPNVGSAQLPLSGRAQAIADQVQLNADMSQLLPDDFAILREFLQRRQAMAEPARERLSQQLAEQVKRRLDIEALEFVEPAEVFLEGAYLAYEQQRDDRG</sequence>
<dbReference type="AlphaFoldDB" id="A0A928VNH9"/>
<proteinExistence type="predicted"/>
<keyword evidence="2 5" id="KW-0812">Transmembrane</keyword>
<evidence type="ECO:0000313" key="7">
    <source>
        <dbReference type="EMBL" id="MBE9031776.1"/>
    </source>
</evidence>
<gene>
    <name evidence="7" type="ORF">IQ266_18745</name>
</gene>
<keyword evidence="8" id="KW-1185">Reference proteome</keyword>
<feature type="domain" description="RDD" evidence="6">
    <location>
        <begin position="21"/>
        <end position="155"/>
    </location>
</feature>
<evidence type="ECO:0000256" key="1">
    <source>
        <dbReference type="ARBA" id="ARBA00004141"/>
    </source>
</evidence>
<comment type="caution">
    <text evidence="7">The sequence shown here is derived from an EMBL/GenBank/DDBJ whole genome shotgun (WGS) entry which is preliminary data.</text>
</comment>
<dbReference type="RefSeq" id="WP_264326604.1">
    <property type="nucleotide sequence ID" value="NZ_JADEXQ010000075.1"/>
</dbReference>
<dbReference type="PANTHER" id="PTHR38480">
    <property type="entry name" value="SLR0254 PROTEIN"/>
    <property type="match status" value="1"/>
</dbReference>
<evidence type="ECO:0000256" key="2">
    <source>
        <dbReference type="ARBA" id="ARBA00022692"/>
    </source>
</evidence>